<feature type="compositionally biased region" description="Low complexity" evidence="1">
    <location>
        <begin position="16"/>
        <end position="26"/>
    </location>
</feature>
<evidence type="ECO:0000256" key="1">
    <source>
        <dbReference type="SAM" id="MobiDB-lite"/>
    </source>
</evidence>
<evidence type="ECO:0000313" key="3">
    <source>
        <dbReference type="Proteomes" id="UP000784294"/>
    </source>
</evidence>
<feature type="region of interest" description="Disordered" evidence="1">
    <location>
        <begin position="1"/>
        <end position="26"/>
    </location>
</feature>
<feature type="region of interest" description="Disordered" evidence="1">
    <location>
        <begin position="37"/>
        <end position="56"/>
    </location>
</feature>
<dbReference type="Proteomes" id="UP000784294">
    <property type="component" value="Unassembled WGS sequence"/>
</dbReference>
<dbReference type="EMBL" id="CAAALY010264813">
    <property type="protein sequence ID" value="VEL40416.1"/>
    <property type="molecule type" value="Genomic_DNA"/>
</dbReference>
<proteinExistence type="predicted"/>
<accession>A0A3S5BCF3</accession>
<name>A0A3S5BCF3_9PLAT</name>
<gene>
    <name evidence="2" type="ORF">PXEA_LOCUS33856</name>
</gene>
<sequence length="129" mass="13197">SNSQAPNDSGKHKGAHSITSSASVSFASGPGPAAFAREQLALNGSPSAGRRSPQVGALSMLANDESNGLSVTCLNQRCNEFTFSPNATVGGALARKAAALAVSGEVGWEKLVKSLAFVFNLDYAIQIDT</sequence>
<dbReference type="AlphaFoldDB" id="A0A3S5BCF3"/>
<comment type="caution">
    <text evidence="2">The sequence shown here is derived from an EMBL/GenBank/DDBJ whole genome shotgun (WGS) entry which is preliminary data.</text>
</comment>
<keyword evidence="3" id="KW-1185">Reference proteome</keyword>
<protein>
    <submittedName>
        <fullName evidence="2">Uncharacterized protein</fullName>
    </submittedName>
</protein>
<feature type="non-terminal residue" evidence="2">
    <location>
        <position position="1"/>
    </location>
</feature>
<reference evidence="2" key="1">
    <citation type="submission" date="2018-11" db="EMBL/GenBank/DDBJ databases">
        <authorList>
            <consortium name="Pathogen Informatics"/>
        </authorList>
    </citation>
    <scope>NUCLEOTIDE SEQUENCE</scope>
</reference>
<organism evidence="2 3">
    <name type="scientific">Protopolystoma xenopodis</name>
    <dbReference type="NCBI Taxonomy" id="117903"/>
    <lineage>
        <taxon>Eukaryota</taxon>
        <taxon>Metazoa</taxon>
        <taxon>Spiralia</taxon>
        <taxon>Lophotrochozoa</taxon>
        <taxon>Platyhelminthes</taxon>
        <taxon>Monogenea</taxon>
        <taxon>Polyopisthocotylea</taxon>
        <taxon>Polystomatidea</taxon>
        <taxon>Polystomatidae</taxon>
        <taxon>Protopolystoma</taxon>
    </lineage>
</organism>
<evidence type="ECO:0000313" key="2">
    <source>
        <dbReference type="EMBL" id="VEL40416.1"/>
    </source>
</evidence>